<feature type="active site" description="Charge relay system" evidence="5">
    <location>
        <position position="179"/>
    </location>
</feature>
<dbReference type="CDD" id="cd00146">
    <property type="entry name" value="PKD"/>
    <property type="match status" value="1"/>
</dbReference>
<dbReference type="PROSITE" id="PS00137">
    <property type="entry name" value="SUBTILASE_HIS"/>
    <property type="match status" value="1"/>
</dbReference>
<comment type="similarity">
    <text evidence="1 5 6">Belongs to the peptidase S8 family.</text>
</comment>
<keyword evidence="10" id="KW-1185">Reference proteome</keyword>
<evidence type="ECO:0000256" key="5">
    <source>
        <dbReference type="PROSITE-ProRule" id="PRU01240"/>
    </source>
</evidence>
<reference evidence="9 10" key="1">
    <citation type="submission" date="2018-05" db="EMBL/GenBank/DDBJ databases">
        <title>Vibrio limimaris sp. nov., isolated from marine sediment.</title>
        <authorList>
            <person name="Li C.-M."/>
        </authorList>
    </citation>
    <scope>NUCLEOTIDE SEQUENCE [LARGE SCALE GENOMIC DNA]</scope>
    <source>
        <strain evidence="9 10">E4404</strain>
    </source>
</reference>
<dbReference type="Pfam" id="PF18911">
    <property type="entry name" value="PKD_4"/>
    <property type="match status" value="1"/>
</dbReference>
<dbReference type="InterPro" id="IPR023828">
    <property type="entry name" value="Peptidase_S8_Ser-AS"/>
</dbReference>
<dbReference type="InterPro" id="IPR015500">
    <property type="entry name" value="Peptidase_S8_subtilisin-rel"/>
</dbReference>
<evidence type="ECO:0000256" key="7">
    <source>
        <dbReference type="SAM" id="SignalP"/>
    </source>
</evidence>
<dbReference type="InterPro" id="IPR022409">
    <property type="entry name" value="PKD/Chitinase_dom"/>
</dbReference>
<dbReference type="PROSITE" id="PS50093">
    <property type="entry name" value="PKD"/>
    <property type="match status" value="1"/>
</dbReference>
<dbReference type="Gene3D" id="3.30.70.80">
    <property type="entry name" value="Peptidase S8 propeptide/proteinase inhibitor I9"/>
    <property type="match status" value="1"/>
</dbReference>
<dbReference type="InterPro" id="IPR037045">
    <property type="entry name" value="S8pro/Inhibitor_I9_sf"/>
</dbReference>
<dbReference type="AlphaFoldDB" id="A0A2U3B799"/>
<dbReference type="InterPro" id="IPR036852">
    <property type="entry name" value="Peptidase_S8/S53_dom_sf"/>
</dbReference>
<dbReference type="Pfam" id="PF05922">
    <property type="entry name" value="Inhibitor_I9"/>
    <property type="match status" value="1"/>
</dbReference>
<dbReference type="InterPro" id="IPR022398">
    <property type="entry name" value="Peptidase_S8_His-AS"/>
</dbReference>
<feature type="signal peptide" evidence="7">
    <location>
        <begin position="1"/>
        <end position="21"/>
    </location>
</feature>
<keyword evidence="3 5" id="KW-0378">Hydrolase</keyword>
<evidence type="ECO:0000256" key="4">
    <source>
        <dbReference type="ARBA" id="ARBA00022825"/>
    </source>
</evidence>
<keyword evidence="2 5" id="KW-0645">Protease</keyword>
<dbReference type="SUPFAM" id="SSF49299">
    <property type="entry name" value="PKD domain"/>
    <property type="match status" value="1"/>
</dbReference>
<dbReference type="InterPro" id="IPR010259">
    <property type="entry name" value="S8pro/Inhibitor_I9"/>
</dbReference>
<dbReference type="InterPro" id="IPR013783">
    <property type="entry name" value="Ig-like_fold"/>
</dbReference>
<dbReference type="PROSITE" id="PS00138">
    <property type="entry name" value="SUBTILASE_SER"/>
    <property type="match status" value="1"/>
</dbReference>
<dbReference type="SUPFAM" id="SSF52743">
    <property type="entry name" value="Subtilisin-like"/>
    <property type="match status" value="1"/>
</dbReference>
<dbReference type="InterPro" id="IPR000601">
    <property type="entry name" value="PKD_dom"/>
</dbReference>
<name>A0A2U3B799_9VIBR</name>
<dbReference type="PANTHER" id="PTHR43806">
    <property type="entry name" value="PEPTIDASE S8"/>
    <property type="match status" value="1"/>
</dbReference>
<proteinExistence type="inferred from homology"/>
<dbReference type="PROSITE" id="PS00136">
    <property type="entry name" value="SUBTILASE_ASP"/>
    <property type="match status" value="1"/>
</dbReference>
<dbReference type="Proteomes" id="UP000245362">
    <property type="component" value="Unassembled WGS sequence"/>
</dbReference>
<feature type="domain" description="PKD" evidence="8">
    <location>
        <begin position="441"/>
        <end position="504"/>
    </location>
</feature>
<dbReference type="PROSITE" id="PS51892">
    <property type="entry name" value="SUBTILASE"/>
    <property type="match status" value="1"/>
</dbReference>
<feature type="active site" description="Charge relay system" evidence="5">
    <location>
        <position position="353"/>
    </location>
</feature>
<evidence type="ECO:0000256" key="6">
    <source>
        <dbReference type="RuleBase" id="RU003355"/>
    </source>
</evidence>
<evidence type="ECO:0000256" key="2">
    <source>
        <dbReference type="ARBA" id="ARBA00022670"/>
    </source>
</evidence>
<dbReference type="PRINTS" id="PR00723">
    <property type="entry name" value="SUBTILISIN"/>
</dbReference>
<protein>
    <submittedName>
        <fullName evidence="9">Peptidase S8/S53 subtilisin kexin sedolisin</fullName>
    </submittedName>
</protein>
<dbReference type="Pfam" id="PF00082">
    <property type="entry name" value="Peptidase_S8"/>
    <property type="match status" value="1"/>
</dbReference>
<evidence type="ECO:0000256" key="3">
    <source>
        <dbReference type="ARBA" id="ARBA00022801"/>
    </source>
</evidence>
<dbReference type="PANTHER" id="PTHR43806:SF11">
    <property type="entry name" value="CEREVISIN-RELATED"/>
    <property type="match status" value="1"/>
</dbReference>
<sequence length="605" mass="62118">MLRTLIYVLLSCLFWPGLLMAAENPPSERYIVVLKAGTGSEMVAREVATTTHGRVGYIYKHVFSGFSITVPPQAVTGIINNPNVDYIEPDRQVTLSAQSVPSGIRRIFADSNAALSIDAVDDFRVDSDVAVLDTGIDFQHGDLNVVGGANCLQTTGGGPPWRRTYYCDSNVSSDDDHYHGTHVAGIIGALDNNVGVVGVAPGVRLWAVKILDSGGSGYDSGIIAGIDWVIDHGDIEVINMSIGGPGVSTAFKDAIDSAVANGVVVVVAAGNESDDANYYSPAFVPSAITVSALEDFDGLPGYLAQSGCYSGEDDTLAYYSNWGSAVDIAAPGSCINSTVPLEYGSYGVLSGTSMAAPHVAGAAALLVSGANPPTDGNGVAAVFSGLVAASNNDWTDDSGDGKQEPLLDVSSIVPVLVSTGDSNNVAPNADFGFSCSDLVCTFTDNSVDSDGSIVGWSWDFGNGYGSSEQQPVHAYTAQGNYTVTLTVTDNDGASDSVSKTVSVTQPVDPGLTISGMTPDTINSGSSVELTVSGSGFLNGANISFSGGSGPTPEVSGVVVSADGQTITASVLAKAGGPPRARYWDITVTNPDGSSVTLEQALTVLP</sequence>
<dbReference type="GO" id="GO:0004252">
    <property type="term" value="F:serine-type endopeptidase activity"/>
    <property type="evidence" value="ECO:0007669"/>
    <property type="project" value="UniProtKB-UniRule"/>
</dbReference>
<gene>
    <name evidence="9" type="ORF">DI392_14725</name>
</gene>
<dbReference type="InterPro" id="IPR050131">
    <property type="entry name" value="Peptidase_S8_subtilisin-like"/>
</dbReference>
<accession>A0A2U3B799</accession>
<dbReference type="GO" id="GO:0006508">
    <property type="term" value="P:proteolysis"/>
    <property type="evidence" value="ECO:0007669"/>
    <property type="project" value="UniProtKB-KW"/>
</dbReference>
<evidence type="ECO:0000259" key="8">
    <source>
        <dbReference type="PROSITE" id="PS50093"/>
    </source>
</evidence>
<dbReference type="RefSeq" id="WP_109320447.1">
    <property type="nucleotide sequence ID" value="NZ_QFWT01000008.1"/>
</dbReference>
<dbReference type="EMBL" id="QFWT01000008">
    <property type="protein sequence ID" value="PWI32661.1"/>
    <property type="molecule type" value="Genomic_DNA"/>
</dbReference>
<evidence type="ECO:0000313" key="9">
    <source>
        <dbReference type="EMBL" id="PWI32661.1"/>
    </source>
</evidence>
<dbReference type="SMART" id="SM00089">
    <property type="entry name" value="PKD"/>
    <property type="match status" value="1"/>
</dbReference>
<dbReference type="InterPro" id="IPR035986">
    <property type="entry name" value="PKD_dom_sf"/>
</dbReference>
<evidence type="ECO:0000256" key="1">
    <source>
        <dbReference type="ARBA" id="ARBA00011073"/>
    </source>
</evidence>
<keyword evidence="7" id="KW-0732">Signal</keyword>
<organism evidence="9 10">
    <name type="scientific">Vibrio albus</name>
    <dbReference type="NCBI Taxonomy" id="2200953"/>
    <lineage>
        <taxon>Bacteria</taxon>
        <taxon>Pseudomonadati</taxon>
        <taxon>Pseudomonadota</taxon>
        <taxon>Gammaproteobacteria</taxon>
        <taxon>Vibrionales</taxon>
        <taxon>Vibrionaceae</taxon>
        <taxon>Vibrio</taxon>
    </lineage>
</organism>
<dbReference type="InterPro" id="IPR000209">
    <property type="entry name" value="Peptidase_S8/S53_dom"/>
</dbReference>
<dbReference type="InterPro" id="IPR023827">
    <property type="entry name" value="Peptidase_S8_Asp-AS"/>
</dbReference>
<dbReference type="SUPFAM" id="SSF54897">
    <property type="entry name" value="Protease propeptides/inhibitors"/>
    <property type="match status" value="1"/>
</dbReference>
<dbReference type="GO" id="GO:0005615">
    <property type="term" value="C:extracellular space"/>
    <property type="evidence" value="ECO:0007669"/>
    <property type="project" value="TreeGrafter"/>
</dbReference>
<feature type="active site" description="Charge relay system" evidence="5">
    <location>
        <position position="133"/>
    </location>
</feature>
<keyword evidence="4 5" id="KW-0720">Serine protease</keyword>
<dbReference type="Gene3D" id="3.40.50.200">
    <property type="entry name" value="Peptidase S8/S53 domain"/>
    <property type="match status" value="1"/>
</dbReference>
<feature type="chain" id="PRO_5015464570" evidence="7">
    <location>
        <begin position="22"/>
        <end position="605"/>
    </location>
</feature>
<comment type="caution">
    <text evidence="9">The sequence shown here is derived from an EMBL/GenBank/DDBJ whole genome shotgun (WGS) entry which is preliminary data.</text>
</comment>
<evidence type="ECO:0000313" key="10">
    <source>
        <dbReference type="Proteomes" id="UP000245362"/>
    </source>
</evidence>
<dbReference type="Gene3D" id="2.60.40.10">
    <property type="entry name" value="Immunoglobulins"/>
    <property type="match status" value="2"/>
</dbReference>
<dbReference type="OrthoDB" id="9790784at2"/>